<reference evidence="3 4" key="1">
    <citation type="submission" date="2024-06" db="EMBL/GenBank/DDBJ databases">
        <title>Genomic Encyclopedia of Type Strains, Phase IV (KMG-IV): sequencing the most valuable type-strain genomes for metagenomic binning, comparative biology and taxonomic classification.</title>
        <authorList>
            <person name="Goeker M."/>
        </authorList>
    </citation>
    <scope>NUCLEOTIDE SEQUENCE [LARGE SCALE GENOMIC DNA]</scope>
    <source>
        <strain evidence="3 4">DSM 27865</strain>
    </source>
</reference>
<keyword evidence="1 2" id="KW-0732">Signal</keyword>
<gene>
    <name evidence="3" type="ORF">ABID37_001460</name>
</gene>
<keyword evidence="4" id="KW-1185">Reference proteome</keyword>
<proteinExistence type="predicted"/>
<feature type="chain" id="PRO_5045924835" evidence="2">
    <location>
        <begin position="25"/>
        <end position="324"/>
    </location>
</feature>
<dbReference type="InterPro" id="IPR018389">
    <property type="entry name" value="DctP_fam"/>
</dbReference>
<name>A0ABV2MWS2_9HYPH</name>
<dbReference type="InterPro" id="IPR004682">
    <property type="entry name" value="TRAP_DctP"/>
</dbReference>
<dbReference type="CDD" id="cd13603">
    <property type="entry name" value="PBP2_TRAP_Siap_TeaA_like"/>
    <property type="match status" value="1"/>
</dbReference>
<evidence type="ECO:0000313" key="3">
    <source>
        <dbReference type="EMBL" id="MET3791252.1"/>
    </source>
</evidence>
<dbReference type="PIRSF" id="PIRSF006470">
    <property type="entry name" value="DctB"/>
    <property type="match status" value="1"/>
</dbReference>
<protein>
    <submittedName>
        <fullName evidence="3">Tripartite ATP-independent transporter DctP family solute receptor</fullName>
    </submittedName>
</protein>
<evidence type="ECO:0000256" key="2">
    <source>
        <dbReference type="SAM" id="SignalP"/>
    </source>
</evidence>
<evidence type="ECO:0000313" key="4">
    <source>
        <dbReference type="Proteomes" id="UP001549076"/>
    </source>
</evidence>
<dbReference type="NCBIfam" id="NF037995">
    <property type="entry name" value="TRAP_S1"/>
    <property type="match status" value="1"/>
</dbReference>
<dbReference type="Gene3D" id="3.40.190.170">
    <property type="entry name" value="Bacterial extracellular solute-binding protein, family 7"/>
    <property type="match status" value="1"/>
</dbReference>
<dbReference type="NCBIfam" id="TIGR00787">
    <property type="entry name" value="dctP"/>
    <property type="match status" value="1"/>
</dbReference>
<dbReference type="EMBL" id="JBEPML010000004">
    <property type="protein sequence ID" value="MET3791252.1"/>
    <property type="molecule type" value="Genomic_DNA"/>
</dbReference>
<sequence>MKFRNLAGVLSAAILLAGTSIAPALELTAAHVNPQGEPSNTAFAELAERLKSSKTGLSMTVFPQGQVGDEKDAIEQVRLGAVTMTTVATSNLSAFAPSAGVFDLPFLFENGDVQPWVVSDGPIGEEIAAKIEQESGLKVLGWWSGGERHAFTRTVDVKTPADLDGTKIRVIGSPVYLDTFNALGAKATPMPYGEVYTALATGTIDAAENDSSGYRNMRFYEQAPHLSLTGHFFLYKVVVANVDALAQLTPDQRAEFDEIFAEVTKHQRELFATNMTDDLQYLKAQGVTVTQPDKAPFIEATKPVIDKYAKIYGEDLIKRIQASR</sequence>
<dbReference type="Pfam" id="PF03480">
    <property type="entry name" value="DctP"/>
    <property type="match status" value="1"/>
</dbReference>
<feature type="signal peptide" evidence="2">
    <location>
        <begin position="1"/>
        <end position="24"/>
    </location>
</feature>
<dbReference type="PANTHER" id="PTHR33376">
    <property type="match status" value="1"/>
</dbReference>
<dbReference type="RefSeq" id="WP_354193590.1">
    <property type="nucleotide sequence ID" value="NZ_JBEPML010000004.1"/>
</dbReference>
<evidence type="ECO:0000256" key="1">
    <source>
        <dbReference type="ARBA" id="ARBA00022729"/>
    </source>
</evidence>
<dbReference type="Proteomes" id="UP001549076">
    <property type="component" value="Unassembled WGS sequence"/>
</dbReference>
<dbReference type="PANTHER" id="PTHR33376:SF2">
    <property type="entry name" value="DICARBOXYLATE-BINDING PERIPLASMIC PROTEIN"/>
    <property type="match status" value="1"/>
</dbReference>
<dbReference type="InterPro" id="IPR038404">
    <property type="entry name" value="TRAP_DctP_sf"/>
</dbReference>
<accession>A0ABV2MWS2</accession>
<organism evidence="3 4">
    <name type="scientific">Aquamicrobium terrae</name>
    <dbReference type="NCBI Taxonomy" id="1324945"/>
    <lineage>
        <taxon>Bacteria</taxon>
        <taxon>Pseudomonadati</taxon>
        <taxon>Pseudomonadota</taxon>
        <taxon>Alphaproteobacteria</taxon>
        <taxon>Hyphomicrobiales</taxon>
        <taxon>Phyllobacteriaceae</taxon>
        <taxon>Aquamicrobium</taxon>
    </lineage>
</organism>
<comment type="caution">
    <text evidence="3">The sequence shown here is derived from an EMBL/GenBank/DDBJ whole genome shotgun (WGS) entry which is preliminary data.</text>
</comment>
<keyword evidence="3" id="KW-0675">Receptor</keyword>